<protein>
    <recommendedName>
        <fullName evidence="3">Lipoprotein</fullName>
    </recommendedName>
</protein>
<sequence length="132" mass="15631">MVVVITFVLISCQKKNEHYSYIASQSEAVKRFRQEGYFEYASRLNDSLLKELESIDSNVLKKNTLKMIKELDLKLKSEKQVLGCYVIPWMHHENTQVHENVMMLEWNYNFGVIIRIFTKSNQIKHLLPSQSY</sequence>
<comment type="caution">
    <text evidence="1">The sequence shown here is derived from an EMBL/GenBank/DDBJ whole genome shotgun (WGS) entry which is preliminary data.</text>
</comment>
<reference evidence="2" key="1">
    <citation type="journal article" date="2019" name="Int. J. Syst. Evol. Microbiol.">
        <title>The Global Catalogue of Microorganisms (GCM) 10K type strain sequencing project: providing services to taxonomists for standard genome sequencing and annotation.</title>
        <authorList>
            <consortium name="The Broad Institute Genomics Platform"/>
            <consortium name="The Broad Institute Genome Sequencing Center for Infectious Disease"/>
            <person name="Wu L."/>
            <person name="Ma J."/>
        </authorList>
    </citation>
    <scope>NUCLEOTIDE SEQUENCE [LARGE SCALE GENOMIC DNA]</scope>
    <source>
        <strain evidence="2">CCUG 63682</strain>
    </source>
</reference>
<keyword evidence="2" id="KW-1185">Reference proteome</keyword>
<evidence type="ECO:0008006" key="3">
    <source>
        <dbReference type="Google" id="ProtNLM"/>
    </source>
</evidence>
<dbReference type="Proteomes" id="UP001595953">
    <property type="component" value="Unassembled WGS sequence"/>
</dbReference>
<gene>
    <name evidence="1" type="ORF">ACFO5O_14645</name>
</gene>
<evidence type="ECO:0000313" key="2">
    <source>
        <dbReference type="Proteomes" id="UP001595953"/>
    </source>
</evidence>
<organism evidence="1 2">
    <name type="scientific">Geojedonia litorea</name>
    <dbReference type="NCBI Taxonomy" id="1268269"/>
    <lineage>
        <taxon>Bacteria</taxon>
        <taxon>Pseudomonadati</taxon>
        <taxon>Bacteroidota</taxon>
        <taxon>Flavobacteriia</taxon>
        <taxon>Flavobacteriales</taxon>
        <taxon>Flavobacteriaceae</taxon>
        <taxon>Geojedonia</taxon>
    </lineage>
</organism>
<proteinExistence type="predicted"/>
<accession>A0ABV9N5H4</accession>
<dbReference type="EMBL" id="JBHSGP010000014">
    <property type="protein sequence ID" value="MFC4723572.1"/>
    <property type="molecule type" value="Genomic_DNA"/>
</dbReference>
<evidence type="ECO:0000313" key="1">
    <source>
        <dbReference type="EMBL" id="MFC4723572.1"/>
    </source>
</evidence>
<name>A0ABV9N5H4_9FLAO</name>